<dbReference type="EMBL" id="VDGE01000001">
    <property type="protein sequence ID" value="TNC79185.1"/>
    <property type="molecule type" value="Genomic_DNA"/>
</dbReference>
<feature type="region of interest" description="Disordered" evidence="1">
    <location>
        <begin position="180"/>
        <end position="220"/>
    </location>
</feature>
<accession>A0A5C4NZS5</accession>
<evidence type="ECO:0000256" key="1">
    <source>
        <dbReference type="SAM" id="MobiDB-lite"/>
    </source>
</evidence>
<reference evidence="2 3" key="1">
    <citation type="submission" date="2019-06" db="EMBL/GenBank/DDBJ databases">
        <title>Genome sequence of Janthinobacterium lividum UCD_MED1.</title>
        <authorList>
            <person name="De Leon M.E."/>
            <person name="Jospin G."/>
        </authorList>
    </citation>
    <scope>NUCLEOTIDE SEQUENCE [LARGE SCALE GENOMIC DNA]</scope>
    <source>
        <strain evidence="2 3">UCD_MED1</strain>
    </source>
</reference>
<comment type="caution">
    <text evidence="2">The sequence shown here is derived from an EMBL/GenBank/DDBJ whole genome shotgun (WGS) entry which is preliminary data.</text>
</comment>
<evidence type="ECO:0000313" key="3">
    <source>
        <dbReference type="Proteomes" id="UP000305681"/>
    </source>
</evidence>
<protein>
    <submittedName>
        <fullName evidence="2">Uncharacterized protein</fullName>
    </submittedName>
</protein>
<dbReference type="SUPFAM" id="SSF48452">
    <property type="entry name" value="TPR-like"/>
    <property type="match status" value="1"/>
</dbReference>
<dbReference type="Proteomes" id="UP000305681">
    <property type="component" value="Unassembled WGS sequence"/>
</dbReference>
<organism evidence="2 3">
    <name type="scientific">Janthinobacterium lividum</name>
    <dbReference type="NCBI Taxonomy" id="29581"/>
    <lineage>
        <taxon>Bacteria</taxon>
        <taxon>Pseudomonadati</taxon>
        <taxon>Pseudomonadota</taxon>
        <taxon>Betaproteobacteria</taxon>
        <taxon>Burkholderiales</taxon>
        <taxon>Oxalobacteraceae</taxon>
        <taxon>Janthinobacterium</taxon>
    </lineage>
</organism>
<proteinExistence type="predicted"/>
<feature type="compositionally biased region" description="Low complexity" evidence="1">
    <location>
        <begin position="193"/>
        <end position="213"/>
    </location>
</feature>
<sequence length="220" mass="22631">MVSTKAPPIFPSGSVLHVKECPMKPVSILPRIACLASALLLAACATPNQPASQKPAAPTLAQVMSDADAAARAGQYERAMTLLQRGGTSYPADKAPWLQMAQMKFDRGQYGDAIGHALEALERDPDDKVANSIVAVSGLRLSGKALADLSRQNNLNGSLRSEAQDLAKLLRASIGEDVLVPPAKRPPAVGKRASASGSGTPAAKGAAAPGSTADPFSGLK</sequence>
<evidence type="ECO:0000313" key="2">
    <source>
        <dbReference type="EMBL" id="TNC79185.1"/>
    </source>
</evidence>
<dbReference type="AlphaFoldDB" id="A0A5C4NZS5"/>
<name>A0A5C4NZS5_9BURK</name>
<gene>
    <name evidence="2" type="ORF">FHI69_06940</name>
</gene>
<dbReference type="InterPro" id="IPR011990">
    <property type="entry name" value="TPR-like_helical_dom_sf"/>
</dbReference>
<dbReference type="Gene3D" id="1.25.40.10">
    <property type="entry name" value="Tetratricopeptide repeat domain"/>
    <property type="match status" value="1"/>
</dbReference>